<dbReference type="AlphaFoldDB" id="A0AAD5IQM7"/>
<name>A0AAD5IQM7_ACENE</name>
<feature type="region of interest" description="Disordered" evidence="1">
    <location>
        <begin position="1"/>
        <end position="47"/>
    </location>
</feature>
<protein>
    <submittedName>
        <fullName evidence="2">Uncharacterized protein</fullName>
    </submittedName>
</protein>
<evidence type="ECO:0000313" key="2">
    <source>
        <dbReference type="EMBL" id="KAI9174369.1"/>
    </source>
</evidence>
<dbReference type="EMBL" id="JAJSOW010000103">
    <property type="protein sequence ID" value="KAI9174369.1"/>
    <property type="molecule type" value="Genomic_DNA"/>
</dbReference>
<comment type="caution">
    <text evidence="2">The sequence shown here is derived from an EMBL/GenBank/DDBJ whole genome shotgun (WGS) entry which is preliminary data.</text>
</comment>
<evidence type="ECO:0000313" key="3">
    <source>
        <dbReference type="Proteomes" id="UP001064489"/>
    </source>
</evidence>
<keyword evidence="3" id="KW-1185">Reference proteome</keyword>
<gene>
    <name evidence="2" type="ORF">LWI28_016320</name>
</gene>
<proteinExistence type="predicted"/>
<dbReference type="Proteomes" id="UP001064489">
    <property type="component" value="Chromosome 8"/>
</dbReference>
<accession>A0AAD5IQM7</accession>
<evidence type="ECO:0000256" key="1">
    <source>
        <dbReference type="SAM" id="MobiDB-lite"/>
    </source>
</evidence>
<feature type="compositionally biased region" description="Polar residues" evidence="1">
    <location>
        <begin position="36"/>
        <end position="47"/>
    </location>
</feature>
<sequence>MLKVFDNSGKLETSSHFAMPGSGLGKEGSGRRVSHRSLQQEPRLQWTPQNRDARACSRICNQFFCHSCTCLSPPHPFSGRSSLHLLAEDNRGG</sequence>
<reference evidence="2" key="2">
    <citation type="submission" date="2023-02" db="EMBL/GenBank/DDBJ databases">
        <authorList>
            <person name="Swenson N.G."/>
            <person name="Wegrzyn J.L."/>
            <person name="Mcevoy S.L."/>
        </authorList>
    </citation>
    <scope>NUCLEOTIDE SEQUENCE</scope>
    <source>
        <strain evidence="2">91603</strain>
        <tissue evidence="2">Leaf</tissue>
    </source>
</reference>
<reference evidence="2" key="1">
    <citation type="journal article" date="2022" name="Plant J.">
        <title>Strategies of tolerance reflected in two North American maple genomes.</title>
        <authorList>
            <person name="McEvoy S.L."/>
            <person name="Sezen U.U."/>
            <person name="Trouern-Trend A."/>
            <person name="McMahon S.M."/>
            <person name="Schaberg P.G."/>
            <person name="Yang J."/>
            <person name="Wegrzyn J.L."/>
            <person name="Swenson N.G."/>
        </authorList>
    </citation>
    <scope>NUCLEOTIDE SEQUENCE</scope>
    <source>
        <strain evidence="2">91603</strain>
    </source>
</reference>
<organism evidence="2 3">
    <name type="scientific">Acer negundo</name>
    <name type="common">Box elder</name>
    <dbReference type="NCBI Taxonomy" id="4023"/>
    <lineage>
        <taxon>Eukaryota</taxon>
        <taxon>Viridiplantae</taxon>
        <taxon>Streptophyta</taxon>
        <taxon>Embryophyta</taxon>
        <taxon>Tracheophyta</taxon>
        <taxon>Spermatophyta</taxon>
        <taxon>Magnoliopsida</taxon>
        <taxon>eudicotyledons</taxon>
        <taxon>Gunneridae</taxon>
        <taxon>Pentapetalae</taxon>
        <taxon>rosids</taxon>
        <taxon>malvids</taxon>
        <taxon>Sapindales</taxon>
        <taxon>Sapindaceae</taxon>
        <taxon>Hippocastanoideae</taxon>
        <taxon>Acereae</taxon>
        <taxon>Acer</taxon>
    </lineage>
</organism>